<dbReference type="Proteomes" id="UP000235672">
    <property type="component" value="Unassembled WGS sequence"/>
</dbReference>
<evidence type="ECO:0000313" key="3">
    <source>
        <dbReference type="Proteomes" id="UP000235672"/>
    </source>
</evidence>
<dbReference type="PANTHER" id="PTHR10622">
    <property type="entry name" value="HET DOMAIN-CONTAINING PROTEIN"/>
    <property type="match status" value="1"/>
</dbReference>
<dbReference type="Pfam" id="PF06985">
    <property type="entry name" value="HET"/>
    <property type="match status" value="1"/>
</dbReference>
<name>A0A2J6PWZ3_9HELO</name>
<dbReference type="STRING" id="1745343.A0A2J6PWZ3"/>
<protein>
    <recommendedName>
        <fullName evidence="1">Heterokaryon incompatibility domain-containing protein</fullName>
    </recommendedName>
</protein>
<feature type="domain" description="Heterokaryon incompatibility" evidence="1">
    <location>
        <begin position="22"/>
        <end position="108"/>
    </location>
</feature>
<dbReference type="EMBL" id="KZ613494">
    <property type="protein sequence ID" value="PMD18466.1"/>
    <property type="molecule type" value="Genomic_DNA"/>
</dbReference>
<feature type="non-terminal residue" evidence="2">
    <location>
        <position position="243"/>
    </location>
</feature>
<reference evidence="2 3" key="1">
    <citation type="submission" date="2016-05" db="EMBL/GenBank/DDBJ databases">
        <title>A degradative enzymes factory behind the ericoid mycorrhizal symbiosis.</title>
        <authorList>
            <consortium name="DOE Joint Genome Institute"/>
            <person name="Martino E."/>
            <person name="Morin E."/>
            <person name="Grelet G."/>
            <person name="Kuo A."/>
            <person name="Kohler A."/>
            <person name="Daghino S."/>
            <person name="Barry K."/>
            <person name="Choi C."/>
            <person name="Cichocki N."/>
            <person name="Clum A."/>
            <person name="Copeland A."/>
            <person name="Hainaut M."/>
            <person name="Haridas S."/>
            <person name="Labutti K."/>
            <person name="Lindquist E."/>
            <person name="Lipzen A."/>
            <person name="Khouja H.-R."/>
            <person name="Murat C."/>
            <person name="Ohm R."/>
            <person name="Olson A."/>
            <person name="Spatafora J."/>
            <person name="Veneault-Fourrey C."/>
            <person name="Henrissat B."/>
            <person name="Grigoriev I."/>
            <person name="Martin F."/>
            <person name="Perotto S."/>
        </authorList>
    </citation>
    <scope>NUCLEOTIDE SEQUENCE [LARGE SCALE GENOMIC DNA]</scope>
    <source>
        <strain evidence="2 3">UAMH 7357</strain>
    </source>
</reference>
<gene>
    <name evidence="2" type="ORF">NA56DRAFT_527872</name>
</gene>
<organism evidence="2 3">
    <name type="scientific">Hyaloscypha hepaticicola</name>
    <dbReference type="NCBI Taxonomy" id="2082293"/>
    <lineage>
        <taxon>Eukaryota</taxon>
        <taxon>Fungi</taxon>
        <taxon>Dikarya</taxon>
        <taxon>Ascomycota</taxon>
        <taxon>Pezizomycotina</taxon>
        <taxon>Leotiomycetes</taxon>
        <taxon>Helotiales</taxon>
        <taxon>Hyaloscyphaceae</taxon>
        <taxon>Hyaloscypha</taxon>
    </lineage>
</organism>
<dbReference type="OrthoDB" id="674604at2759"/>
<dbReference type="InterPro" id="IPR010730">
    <property type="entry name" value="HET"/>
</dbReference>
<dbReference type="PANTHER" id="PTHR10622:SF12">
    <property type="entry name" value="HET DOMAIN-CONTAINING PROTEIN"/>
    <property type="match status" value="1"/>
</dbReference>
<evidence type="ECO:0000313" key="2">
    <source>
        <dbReference type="EMBL" id="PMD18466.1"/>
    </source>
</evidence>
<keyword evidence="3" id="KW-1185">Reference proteome</keyword>
<dbReference type="AlphaFoldDB" id="A0A2J6PWZ3"/>
<sequence>MRLLDTKTLEFREFYQSQLPEYAILSHTWRHGEEVSFQEMSSKDRELKKVFAKIKKTCKVARIHDLDYAWVDTCCTDKSSSAELNEAINCIYQWYSDAKRCYVYLDDLAAGHDLEKDLPDCRWFTRGWTLQELLAPRKASRVHFFDKDWNYRGSKQRLSSIISTCTGIREEVLLKKVALKDFLVAERMSWAASRKTTRTEDNAYCLLGVFDVAMPLLYGEGMKLFQRLQAEIVKHNNDLTIFA</sequence>
<accession>A0A2J6PWZ3</accession>
<evidence type="ECO:0000259" key="1">
    <source>
        <dbReference type="Pfam" id="PF06985"/>
    </source>
</evidence>
<proteinExistence type="predicted"/>